<reference evidence="3" key="1">
    <citation type="journal article" date="2011" name="Nat. Genet.">
        <title>The Arabidopsis lyrata genome sequence and the basis of rapid genome size change.</title>
        <authorList>
            <person name="Hu T.T."/>
            <person name="Pattyn P."/>
            <person name="Bakker E.G."/>
            <person name="Cao J."/>
            <person name="Cheng J.-F."/>
            <person name="Clark R.M."/>
            <person name="Fahlgren N."/>
            <person name="Fawcett J.A."/>
            <person name="Grimwood J."/>
            <person name="Gundlach H."/>
            <person name="Haberer G."/>
            <person name="Hollister J.D."/>
            <person name="Ossowski S."/>
            <person name="Ottilar R.P."/>
            <person name="Salamov A.A."/>
            <person name="Schneeberger K."/>
            <person name="Spannagl M."/>
            <person name="Wang X."/>
            <person name="Yang L."/>
            <person name="Nasrallah M.E."/>
            <person name="Bergelson J."/>
            <person name="Carrington J.C."/>
            <person name="Gaut B.S."/>
            <person name="Schmutz J."/>
            <person name="Mayer K.F.X."/>
            <person name="Van de Peer Y."/>
            <person name="Grigoriev I.V."/>
            <person name="Nordborg M."/>
            <person name="Weigel D."/>
            <person name="Guo Y.-L."/>
        </authorList>
    </citation>
    <scope>NUCLEOTIDE SEQUENCE [LARGE SCALE GENOMIC DNA]</scope>
    <source>
        <strain evidence="3">cv. MN47</strain>
    </source>
</reference>
<evidence type="ECO:0000313" key="2">
    <source>
        <dbReference type="EMBL" id="EFH62180.1"/>
    </source>
</evidence>
<evidence type="ECO:0000313" key="3">
    <source>
        <dbReference type="Proteomes" id="UP000008694"/>
    </source>
</evidence>
<keyword evidence="3" id="KW-1185">Reference proteome</keyword>
<dbReference type="HOGENOM" id="CLU_668328_0_0_1"/>
<protein>
    <submittedName>
        <fullName evidence="2">Predicted protein</fullName>
    </submittedName>
</protein>
<dbReference type="KEGG" id="aly:9321987"/>
<dbReference type="PANTHER" id="PTHR47186">
    <property type="entry name" value="LEUCINE-RICH REPEAT-CONTAINING PROTEIN 57"/>
    <property type="match status" value="1"/>
</dbReference>
<feature type="region of interest" description="Disordered" evidence="1">
    <location>
        <begin position="339"/>
        <end position="404"/>
    </location>
</feature>
<dbReference type="EMBL" id="GL348715">
    <property type="protein sequence ID" value="EFH62180.1"/>
    <property type="molecule type" value="Genomic_DNA"/>
</dbReference>
<accession>D7L1T7</accession>
<dbReference type="Proteomes" id="UP000008694">
    <property type="component" value="Unassembled WGS sequence"/>
</dbReference>
<dbReference type="Gramene" id="Al_scaffold_0003_3303">
    <property type="protein sequence ID" value="Al_scaffold_0003_3303"/>
    <property type="gene ID" value="Al_scaffold_0003_3303"/>
</dbReference>
<name>D7L1T7_ARALL</name>
<proteinExistence type="predicted"/>
<feature type="compositionally biased region" description="Polar residues" evidence="1">
    <location>
        <begin position="375"/>
        <end position="397"/>
    </location>
</feature>
<feature type="region of interest" description="Disordered" evidence="1">
    <location>
        <begin position="420"/>
        <end position="440"/>
    </location>
</feature>
<feature type="compositionally biased region" description="Acidic residues" evidence="1">
    <location>
        <begin position="339"/>
        <end position="372"/>
    </location>
</feature>
<dbReference type="AlphaFoldDB" id="D7L1T7"/>
<organism evidence="3">
    <name type="scientific">Arabidopsis lyrata subsp. lyrata</name>
    <name type="common">Lyre-leaved rock-cress</name>
    <dbReference type="NCBI Taxonomy" id="81972"/>
    <lineage>
        <taxon>Eukaryota</taxon>
        <taxon>Viridiplantae</taxon>
        <taxon>Streptophyta</taxon>
        <taxon>Embryophyta</taxon>
        <taxon>Tracheophyta</taxon>
        <taxon>Spermatophyta</taxon>
        <taxon>Magnoliopsida</taxon>
        <taxon>eudicotyledons</taxon>
        <taxon>Gunneridae</taxon>
        <taxon>Pentapetalae</taxon>
        <taxon>rosids</taxon>
        <taxon>malvids</taxon>
        <taxon>Brassicales</taxon>
        <taxon>Brassicaceae</taxon>
        <taxon>Camelineae</taxon>
        <taxon>Arabidopsis</taxon>
    </lineage>
</organism>
<gene>
    <name evidence="2" type="ORF">ARALYDRAFT_674106</name>
</gene>
<sequence length="440" mass="49928">MTIISPFLRTLRLSDIPSLVELPSSFQNLYLLKHLTITECINLESLPANISFEYLTWLDLSRCSRLRSFPDISTNISLLDITETGIEEVPWWIQDFSCLRYFYMSGCNNLQCISVNICKLKSLKIANFAHCGALTEARINDSPSEVAVETDSSYSESQVSDESSSSLSDNYIPKLDLNFRNCFNLDPEALLHQQSFFKDIVLPGEEVPTYFTHRTSGNSSSLTNISMPYTYPYQPFFRTRACAVIDYDGIITPGIYIQLSCRFEGRFGNHFNSTYRKDCLWTDQKVSHLFIFDCLFPLNKDNDPMAEVNYDQVDINISLTGGCNLKGWGIRLFEGYETDQSDECGDNDDSDNQGEECEECDSSDDQSEESGDSDNQTVIRLSQDFSSPENRLGNPNTLPHVCEASEDNMLNDGCRETEHVGECRGNNVETERSSKRMRIT</sequence>
<dbReference type="OrthoDB" id="1095921at2759"/>
<dbReference type="InterPro" id="IPR032675">
    <property type="entry name" value="LRR_dom_sf"/>
</dbReference>
<dbReference type="PANTHER" id="PTHR47186:SF3">
    <property type="entry name" value="OS09G0267800 PROTEIN"/>
    <property type="match status" value="1"/>
</dbReference>
<dbReference type="Gene3D" id="3.80.10.10">
    <property type="entry name" value="Ribonuclease Inhibitor"/>
    <property type="match status" value="1"/>
</dbReference>
<dbReference type="SUPFAM" id="SSF52058">
    <property type="entry name" value="L domain-like"/>
    <property type="match status" value="1"/>
</dbReference>
<evidence type="ECO:0000256" key="1">
    <source>
        <dbReference type="SAM" id="MobiDB-lite"/>
    </source>
</evidence>